<proteinExistence type="predicted"/>
<evidence type="ECO:0000313" key="2">
    <source>
        <dbReference type="EMBL" id="KER28625.1"/>
    </source>
</evidence>
<dbReference type="EMBL" id="KL596695">
    <property type="protein sequence ID" value="KER28625.1"/>
    <property type="molecule type" value="Genomic_DNA"/>
</dbReference>
<dbReference type="PANTHER" id="PTHR33053">
    <property type="entry name" value="PROTEIN, PUTATIVE-RELATED"/>
    <property type="match status" value="1"/>
</dbReference>
<dbReference type="STRING" id="6198.A0A074ZZA0"/>
<dbReference type="CTD" id="20318760"/>
<evidence type="ECO:0000313" key="3">
    <source>
        <dbReference type="Proteomes" id="UP000054324"/>
    </source>
</evidence>
<gene>
    <name evidence="2" type="ORF">T265_04578</name>
</gene>
<dbReference type="Proteomes" id="UP000054324">
    <property type="component" value="Unassembled WGS sequence"/>
</dbReference>
<feature type="compositionally biased region" description="Basic and acidic residues" evidence="1">
    <location>
        <begin position="214"/>
        <end position="224"/>
    </location>
</feature>
<feature type="region of interest" description="Disordered" evidence="1">
    <location>
        <begin position="196"/>
        <end position="234"/>
    </location>
</feature>
<dbReference type="RefSeq" id="XP_009167617.1">
    <property type="nucleotide sequence ID" value="XM_009169353.1"/>
</dbReference>
<dbReference type="AlphaFoldDB" id="A0A074ZZA0"/>
<accession>A0A074ZZA0</accession>
<reference evidence="2 3" key="1">
    <citation type="submission" date="2013-11" db="EMBL/GenBank/DDBJ databases">
        <title>Opisthorchis viverrini - life in the bile duct.</title>
        <authorList>
            <person name="Young N.D."/>
            <person name="Nagarajan N."/>
            <person name="Lin S.J."/>
            <person name="Korhonen P.K."/>
            <person name="Jex A.R."/>
            <person name="Hall R.S."/>
            <person name="Safavi-Hemami H."/>
            <person name="Kaewkong W."/>
            <person name="Bertrand D."/>
            <person name="Gao S."/>
            <person name="Seet Q."/>
            <person name="Wongkham S."/>
            <person name="Teh B.T."/>
            <person name="Wongkham C."/>
            <person name="Intapan P.M."/>
            <person name="Maleewong W."/>
            <person name="Yang X."/>
            <person name="Hu M."/>
            <person name="Wang Z."/>
            <person name="Hofmann A."/>
            <person name="Sternberg P.W."/>
            <person name="Tan P."/>
            <person name="Wang J."/>
            <person name="Gasser R.B."/>
        </authorList>
    </citation>
    <scope>NUCLEOTIDE SEQUENCE [LARGE SCALE GENOMIC DNA]</scope>
</reference>
<protein>
    <submittedName>
        <fullName evidence="2">Uncharacterized protein</fullName>
    </submittedName>
</protein>
<name>A0A074ZZA0_OPIVI</name>
<dbReference type="OrthoDB" id="10036512at2759"/>
<dbReference type="KEGG" id="ovi:T265_04578"/>
<sequence length="742" mass="84824">MNNKMRPSLADIFRGWMITVPPADTDENAPVMSNQKTVPRRIHPLGHCERASPGCADSPPQPHIIHLHMNVDGKKLHINGTTIIWPILVRIVRPLTNPIFLVGLYGGVRKPEDVCTYLHDVAQELEELLLLGVVVNELHHKVMLDAIICDKPARSFVTRMRGHNSYYGCDKCCIKAQCFQTKIAFPYGQHVLRTDNTIRRDTRNREPNPVTTHTDSRTHKEKGVNRSPPYHRQSWNTCSSQVAEKTRSRRPDFCQGTPIYDKLPFDPLPFSHYYMHAVCLGVVCSLVSTFVNVRIGPAGLNRINRMIRNIRATMPVDFPRKCREITLYKQRKATEFHQPLFYIGPIVFSGILSQECYQNFIDLFISVYCRSHRHYSVSHLDYSRQLLVIFVDKLQELCGSQEMVYNVHCLLHLPDDGSSHGSLNNFSAFPYESYMFTPKRPVQSPTYPVRQIYERLQESEPYLKMPRAYSLVKFYEQGLCQCAVLSSSWIEGNCAAWPKVHSKDFYKAARLHLEPPAGSMKLTCEVIRTHVRCHVDCINFSDDFKKAREYGKFEYTSDLDISDVTVEEGRGETIRVESRTTVRVVETSFRNIRERSPTLSIGPSPKKPRLMVSNSPPYPNFSQTTHRALFHLTPERDPQHSASVPSTSKQPAYLLPQTVHRLPHYVLSTSPAISIFPVLSPQPAPFYQTPGVAAPLRQNEQLLRKMDAMAEDLRYPKIRTENPLLQVHVSAGTLGFTFPLRS</sequence>
<dbReference type="GeneID" id="20318760"/>
<organism evidence="2 3">
    <name type="scientific">Opisthorchis viverrini</name>
    <name type="common">Southeast Asian liver fluke</name>
    <dbReference type="NCBI Taxonomy" id="6198"/>
    <lineage>
        <taxon>Eukaryota</taxon>
        <taxon>Metazoa</taxon>
        <taxon>Spiralia</taxon>
        <taxon>Lophotrochozoa</taxon>
        <taxon>Platyhelminthes</taxon>
        <taxon>Trematoda</taxon>
        <taxon>Digenea</taxon>
        <taxon>Opisthorchiida</taxon>
        <taxon>Opisthorchiata</taxon>
        <taxon>Opisthorchiidae</taxon>
        <taxon>Opisthorchis</taxon>
    </lineage>
</organism>
<feature type="compositionally biased region" description="Basic and acidic residues" evidence="1">
    <location>
        <begin position="196"/>
        <end position="206"/>
    </location>
</feature>
<keyword evidence="3" id="KW-1185">Reference proteome</keyword>
<evidence type="ECO:0000256" key="1">
    <source>
        <dbReference type="SAM" id="MobiDB-lite"/>
    </source>
</evidence>